<reference evidence="1" key="2">
    <citation type="journal article" date="2022" name="Microbiol. Resour. Announc.">
        <title>Metagenome Sequencing to Explore Phylogenomics of Terrestrial Cyanobacteria.</title>
        <authorList>
            <person name="Ward R.D."/>
            <person name="Stajich J.E."/>
            <person name="Johansen J.R."/>
            <person name="Huntemann M."/>
            <person name="Clum A."/>
            <person name="Foster B."/>
            <person name="Foster B."/>
            <person name="Roux S."/>
            <person name="Palaniappan K."/>
            <person name="Varghese N."/>
            <person name="Mukherjee S."/>
            <person name="Reddy T.B.K."/>
            <person name="Daum C."/>
            <person name="Copeland A."/>
            <person name="Chen I.A."/>
            <person name="Ivanova N.N."/>
            <person name="Kyrpides N.C."/>
            <person name="Shapiro N."/>
            <person name="Eloe-Fadrosh E.A."/>
            <person name="Pietrasiak N."/>
        </authorList>
    </citation>
    <scope>NUCLEOTIDE SEQUENCE</scope>
    <source>
        <strain evidence="1">GSE-NOS-MK-12-04C</strain>
    </source>
</reference>
<proteinExistence type="predicted"/>
<protein>
    <submittedName>
        <fullName evidence="1">Uncharacterized protein</fullName>
    </submittedName>
</protein>
<name>A0A951QQ09_9CYAN</name>
<evidence type="ECO:0000313" key="1">
    <source>
        <dbReference type="EMBL" id="MBW4669023.1"/>
    </source>
</evidence>
<sequence>MNSIQPGSNELVCVDYSDLLEKILQVLQSQKNQKVFKTSDDGKRLRIDIDAIAYQVASLQVDNPLGASANSVRCATVNFSPGSKERFPNQIREIRDCVKQLLESGLGDSSSIEEFVADLVTDLQDFKGGKADLNFTYDFKGHQGLQRQRLTFNGESSGCREILKVHKLTIAVQKTSDFESELRQGLENYINVNFAGVSEEEREDLEYILEDLEKDSKSDFYTLKNIVNKETLGKLKKQAQINYLEFLLENININASKGNAEGAIYLQDLIRRLKLVENYINDSTRPDGDYLVNYAGTSVNYKDLFSRGEAFDMLPIIPKIEGYLGETKNEKQGEIEYIFGLKLKFDGKVQAYGGKNVFDYHLNSLDPDSKEHKAELENSLRREIFARRVLKIAFLYYFLFASRNDPSADGYDYNLELSYDPVIGFEQSILPILKGSDDAAKENLFRKIIEGFTKFNVRKKITRLKGLLRNLLKQKTSFPQREYPLHIYVKKSILEDNNRNVFNNNTLFKPVLRGNPKEVLKYISIGEAKAQENSLFTLPAKITINDIHFFATDDKETFGMEYDLTKIRALPVIFAPLKDKSCQQIYHNNFTHRRLIFFPYSLEDTKLESHQAFIYRFTFSLLAYICLKVLLEKQKRLFMPILRLHLNNKQDDAPIEKFIVSLSGVLSHLLNEEHRSNAQGIDIRDLQGKGRFKIPNVMSSLYSVLPKKFIVQNASRSGEIDKLAIVIISSRESDSRWGSSQKISNLMGEIVGVIHKDNTVRVQLLKTFSDNYNHQEMFTEPTVVIEEVAKLYKMGYKHFLYIAKAPYSSTLHMTQTEDDEGLFFMSRDVIKALKAHNDIKIYPMFFDKYYAVKLVEEPKASSLYIQDTIELINLVDDPSKQSVVFFNLFNGIDIPGEEKNYNGVISYATLLNIYEGILDDQDIRNGLLSKGLLKDDILQYLTLFHFSRYQKAKDIHLKLDPYENLIGDKSVGKLSLFNHMREKGEFNSLAFLSHVRKVLNVQ</sequence>
<dbReference type="EMBL" id="JAHHGZ010000017">
    <property type="protein sequence ID" value="MBW4669023.1"/>
    <property type="molecule type" value="Genomic_DNA"/>
</dbReference>
<gene>
    <name evidence="1" type="ORF">KME60_16755</name>
</gene>
<accession>A0A951QQ09</accession>
<dbReference type="Proteomes" id="UP000729701">
    <property type="component" value="Unassembled WGS sequence"/>
</dbReference>
<comment type="caution">
    <text evidence="1">The sequence shown here is derived from an EMBL/GenBank/DDBJ whole genome shotgun (WGS) entry which is preliminary data.</text>
</comment>
<evidence type="ECO:0000313" key="2">
    <source>
        <dbReference type="Proteomes" id="UP000729701"/>
    </source>
</evidence>
<dbReference type="AlphaFoldDB" id="A0A951QQ09"/>
<organism evidence="1 2">
    <name type="scientific">Cyanomargarita calcarea GSE-NOS-MK-12-04C</name>
    <dbReference type="NCBI Taxonomy" id="2839659"/>
    <lineage>
        <taxon>Bacteria</taxon>
        <taxon>Bacillati</taxon>
        <taxon>Cyanobacteriota</taxon>
        <taxon>Cyanophyceae</taxon>
        <taxon>Nostocales</taxon>
        <taxon>Cyanomargaritaceae</taxon>
        <taxon>Cyanomargarita</taxon>
    </lineage>
</organism>
<reference evidence="1" key="1">
    <citation type="submission" date="2021-05" db="EMBL/GenBank/DDBJ databases">
        <authorList>
            <person name="Pietrasiak N."/>
            <person name="Ward R."/>
            <person name="Stajich J.E."/>
            <person name="Kurbessoian T."/>
        </authorList>
    </citation>
    <scope>NUCLEOTIDE SEQUENCE</scope>
    <source>
        <strain evidence="1">GSE-NOS-MK-12-04C</strain>
    </source>
</reference>